<sequence>MPYRVETASSARAGCNSSECKAAGIKIEKDELRLGVWVPYEDRGSWKWRHWGCITGKVIEGIRNLLVDPANPGTYRWDMLDGYDSEGTEKNSLERKPDLQEKVRRCIIQGFIDDEDFNGDPEMNVLGAAGLRTKESKKKMKEDQKLGEGTQAGKKRASGEIDGDEATPVKKKRAIKKMACSENDEDIKQVKPATKHRTKKVKKEEDREDFEAAFEDTKPVLYKTPHAKKGIKKEGTNEMTAEAKPAPTKNSRAKKGVKKEEEYVEMSRNLGDNETLHNEEDFDVPVTVIAPKKRALRGKKTMKAEPVDEDAGADAFEPAKAKPAPKKRGKNVGQDSKCKELSLASESNSGVTETAFIDANNPVHDRAEVVKGGLPTVAVAAEGEDSDAAAMTSEAVHKATDLAPRAKGNSRRRTRSRMSSSKF</sequence>
<keyword evidence="2" id="KW-0479">Metal-binding</keyword>
<reference evidence="8" key="1">
    <citation type="submission" date="2023-06" db="EMBL/GenBank/DDBJ databases">
        <title>Draft genome of Marssonina rosae.</title>
        <authorList>
            <person name="Cheng Q."/>
        </authorList>
    </citation>
    <scope>NUCLEOTIDE SEQUENCE</scope>
    <source>
        <strain evidence="8">R4</strain>
    </source>
</reference>
<keyword evidence="3" id="KW-0863">Zinc-finger</keyword>
<evidence type="ECO:0000256" key="1">
    <source>
        <dbReference type="ARBA" id="ARBA00004123"/>
    </source>
</evidence>
<evidence type="ECO:0000256" key="4">
    <source>
        <dbReference type="ARBA" id="ARBA00022833"/>
    </source>
</evidence>
<evidence type="ECO:0000256" key="2">
    <source>
        <dbReference type="ARBA" id="ARBA00022723"/>
    </source>
</evidence>
<feature type="region of interest" description="Disordered" evidence="6">
    <location>
        <begin position="295"/>
        <end position="337"/>
    </location>
</feature>
<evidence type="ECO:0000256" key="5">
    <source>
        <dbReference type="ARBA" id="ARBA00023242"/>
    </source>
</evidence>
<evidence type="ECO:0000313" key="8">
    <source>
        <dbReference type="EMBL" id="KAK2624835.1"/>
    </source>
</evidence>
<evidence type="ECO:0000256" key="6">
    <source>
        <dbReference type="SAM" id="MobiDB-lite"/>
    </source>
</evidence>
<dbReference type="GO" id="GO:0008270">
    <property type="term" value="F:zinc ion binding"/>
    <property type="evidence" value="ECO:0007669"/>
    <property type="project" value="UniProtKB-KW"/>
</dbReference>
<feature type="region of interest" description="Disordered" evidence="6">
    <location>
        <begin position="134"/>
        <end position="210"/>
    </location>
</feature>
<evidence type="ECO:0000313" key="9">
    <source>
        <dbReference type="Proteomes" id="UP001285354"/>
    </source>
</evidence>
<feature type="domain" description="PARP-type" evidence="7">
    <location>
        <begin position="6"/>
        <end position="108"/>
    </location>
</feature>
<dbReference type="SMART" id="SM01336">
    <property type="entry name" value="zf-PARP"/>
    <property type="match status" value="1"/>
</dbReference>
<dbReference type="GO" id="GO:0003677">
    <property type="term" value="F:DNA binding"/>
    <property type="evidence" value="ECO:0007669"/>
    <property type="project" value="InterPro"/>
</dbReference>
<dbReference type="InterPro" id="IPR036957">
    <property type="entry name" value="Znf_PARP_sf"/>
</dbReference>
<dbReference type="InterPro" id="IPR001510">
    <property type="entry name" value="Znf_PARP"/>
</dbReference>
<comment type="caution">
    <text evidence="8">The sequence shown here is derived from an EMBL/GenBank/DDBJ whole genome shotgun (WGS) entry which is preliminary data.</text>
</comment>
<dbReference type="Proteomes" id="UP001285354">
    <property type="component" value="Unassembled WGS sequence"/>
</dbReference>
<name>A0AAD9SWA3_9HELO</name>
<evidence type="ECO:0000256" key="3">
    <source>
        <dbReference type="ARBA" id="ARBA00022771"/>
    </source>
</evidence>
<keyword evidence="4" id="KW-0862">Zinc</keyword>
<keyword evidence="5" id="KW-0539">Nucleus</keyword>
<dbReference type="Pfam" id="PF00645">
    <property type="entry name" value="zf-PARP"/>
    <property type="match status" value="1"/>
</dbReference>
<dbReference type="Gene3D" id="3.30.1740.10">
    <property type="entry name" value="Zinc finger, PARP-type"/>
    <property type="match status" value="1"/>
</dbReference>
<feature type="region of interest" description="Disordered" evidence="6">
    <location>
        <begin position="225"/>
        <end position="278"/>
    </location>
</feature>
<protein>
    <recommendedName>
        <fullName evidence="7">PARP-type domain-containing protein</fullName>
    </recommendedName>
</protein>
<dbReference type="AlphaFoldDB" id="A0AAD9SWA3"/>
<evidence type="ECO:0000259" key="7">
    <source>
        <dbReference type="SMART" id="SM01336"/>
    </source>
</evidence>
<dbReference type="GO" id="GO:0005634">
    <property type="term" value="C:nucleus"/>
    <property type="evidence" value="ECO:0007669"/>
    <property type="project" value="UniProtKB-SubCell"/>
</dbReference>
<accession>A0AAD9SWA3</accession>
<comment type="subcellular location">
    <subcellularLocation>
        <location evidence="1">Nucleus</location>
    </subcellularLocation>
</comment>
<keyword evidence="9" id="KW-1185">Reference proteome</keyword>
<gene>
    <name evidence="8" type="ORF">QTJ16_006028</name>
</gene>
<proteinExistence type="predicted"/>
<dbReference type="EMBL" id="JAUBYV010000009">
    <property type="protein sequence ID" value="KAK2624835.1"/>
    <property type="molecule type" value="Genomic_DNA"/>
</dbReference>
<feature type="region of interest" description="Disordered" evidence="6">
    <location>
        <begin position="398"/>
        <end position="423"/>
    </location>
</feature>
<dbReference type="SUPFAM" id="SSF57716">
    <property type="entry name" value="Glucocorticoid receptor-like (DNA-binding domain)"/>
    <property type="match status" value="1"/>
</dbReference>
<organism evidence="8 9">
    <name type="scientific">Diplocarpon rosae</name>
    <dbReference type="NCBI Taxonomy" id="946125"/>
    <lineage>
        <taxon>Eukaryota</taxon>
        <taxon>Fungi</taxon>
        <taxon>Dikarya</taxon>
        <taxon>Ascomycota</taxon>
        <taxon>Pezizomycotina</taxon>
        <taxon>Leotiomycetes</taxon>
        <taxon>Helotiales</taxon>
        <taxon>Drepanopezizaceae</taxon>
        <taxon>Diplocarpon</taxon>
    </lineage>
</organism>